<dbReference type="EMBL" id="CP063849">
    <property type="protein sequence ID" value="QOY85572.1"/>
    <property type="molecule type" value="Genomic_DNA"/>
</dbReference>
<evidence type="ECO:0000313" key="3">
    <source>
        <dbReference type="EMBL" id="QOY85572.1"/>
    </source>
</evidence>
<gene>
    <name evidence="3" type="ORF">IRI77_22425</name>
</gene>
<dbReference type="Gene3D" id="3.30.70.1060">
    <property type="entry name" value="Dimeric alpha+beta barrel"/>
    <property type="match status" value="1"/>
</dbReference>
<dbReference type="Proteomes" id="UP000593892">
    <property type="component" value="Chromosome"/>
</dbReference>
<dbReference type="AlphaFoldDB" id="A0A7S7NL04"/>
<dbReference type="PANTHER" id="PTHR35174">
    <property type="entry name" value="BLL7171 PROTEIN-RELATED"/>
    <property type="match status" value="1"/>
</dbReference>
<feature type="domain" description="YCII-related" evidence="2">
    <location>
        <begin position="1"/>
        <end position="115"/>
    </location>
</feature>
<organism evidence="3 4">
    <name type="scientific">Paludibaculum fermentans</name>
    <dbReference type="NCBI Taxonomy" id="1473598"/>
    <lineage>
        <taxon>Bacteria</taxon>
        <taxon>Pseudomonadati</taxon>
        <taxon>Acidobacteriota</taxon>
        <taxon>Terriglobia</taxon>
        <taxon>Bryobacterales</taxon>
        <taxon>Bryobacteraceae</taxon>
        <taxon>Paludibaculum</taxon>
    </lineage>
</organism>
<dbReference type="InterPro" id="IPR005545">
    <property type="entry name" value="YCII"/>
</dbReference>
<keyword evidence="4" id="KW-1185">Reference proteome</keyword>
<evidence type="ECO:0000256" key="1">
    <source>
        <dbReference type="ARBA" id="ARBA00007689"/>
    </source>
</evidence>
<proteinExistence type="inferred from homology"/>
<sequence length="146" mass="15900">MRFMMIVKATPESEAGVMPSRELIEAMGRFNQEMLDAGVLLGGEGLQGSSKGARIVSSGGQKTVVDGPFPETKELIAGYWMLKVNSRDEAIQWALKCPGPMEGNEGVLELRQVFETEDFPSDVLTPEEAAHEEAMRAQLEKTAGKV</sequence>
<dbReference type="KEGG" id="pfer:IRI77_22425"/>
<evidence type="ECO:0000259" key="2">
    <source>
        <dbReference type="Pfam" id="PF03795"/>
    </source>
</evidence>
<dbReference type="Pfam" id="PF03795">
    <property type="entry name" value="YCII"/>
    <property type="match status" value="1"/>
</dbReference>
<accession>A0A7S7NL04</accession>
<reference evidence="3 4" key="1">
    <citation type="submission" date="2020-10" db="EMBL/GenBank/DDBJ databases">
        <title>Complete genome sequence of Paludibaculum fermentans P105T, a facultatively anaerobic acidobacterium capable of dissimilatory Fe(III) reduction.</title>
        <authorList>
            <person name="Dedysh S.N."/>
            <person name="Beletsky A.V."/>
            <person name="Kulichevskaya I.S."/>
            <person name="Mardanov A.V."/>
            <person name="Ravin N.V."/>
        </authorList>
    </citation>
    <scope>NUCLEOTIDE SEQUENCE [LARGE SCALE GENOMIC DNA]</scope>
    <source>
        <strain evidence="3 4">P105</strain>
    </source>
</reference>
<protein>
    <submittedName>
        <fullName evidence="3">YciI family protein</fullName>
    </submittedName>
</protein>
<dbReference type="InterPro" id="IPR011008">
    <property type="entry name" value="Dimeric_a/b-barrel"/>
</dbReference>
<dbReference type="SUPFAM" id="SSF54909">
    <property type="entry name" value="Dimeric alpha+beta barrel"/>
    <property type="match status" value="1"/>
</dbReference>
<evidence type="ECO:0000313" key="4">
    <source>
        <dbReference type="Proteomes" id="UP000593892"/>
    </source>
</evidence>
<name>A0A7S7NL04_PALFE</name>
<dbReference type="RefSeq" id="WP_194447242.1">
    <property type="nucleotide sequence ID" value="NZ_CP063849.1"/>
</dbReference>
<comment type="similarity">
    <text evidence="1">Belongs to the YciI family.</text>
</comment>
<dbReference type="PANTHER" id="PTHR35174:SF4">
    <property type="entry name" value="BLL7163 PROTEIN"/>
    <property type="match status" value="1"/>
</dbReference>